<keyword evidence="4 6" id="KW-0472">Membrane</keyword>
<dbReference type="Pfam" id="PF00916">
    <property type="entry name" value="Sulfate_transp"/>
    <property type="match status" value="1"/>
</dbReference>
<evidence type="ECO:0000256" key="4">
    <source>
        <dbReference type="ARBA" id="ARBA00023136"/>
    </source>
</evidence>
<feature type="transmembrane region" description="Helical" evidence="6">
    <location>
        <begin position="93"/>
        <end position="114"/>
    </location>
</feature>
<evidence type="ECO:0000256" key="2">
    <source>
        <dbReference type="ARBA" id="ARBA00022692"/>
    </source>
</evidence>
<keyword evidence="2 6" id="KW-0812">Transmembrane</keyword>
<reference evidence="8" key="1">
    <citation type="submission" date="2014-03" db="EMBL/GenBank/DDBJ databases">
        <title>The sialotranscriptome of Amblyomma triste, Amblyomma parvum and Amblyomma cajennense ticks, uncovered by 454-based RNA-seq.</title>
        <authorList>
            <person name="Garcia G.R."/>
            <person name="Gardinassi L.G."/>
            <person name="Ribeiro J.M."/>
            <person name="Anatrielo E."/>
            <person name="Ferreira B.R."/>
            <person name="Moreira H.N."/>
            <person name="Mafra C."/>
            <person name="Olegario M.M."/>
            <person name="Szabo P.J."/>
            <person name="Miranda-Santos I.K."/>
            <person name="Maruyama S.R."/>
        </authorList>
    </citation>
    <scope>NUCLEOTIDE SEQUENCE</scope>
    <source>
        <strain evidence="8">Araguapaz</strain>
        <tissue evidence="8">Salivary glands</tissue>
    </source>
</reference>
<feature type="region of interest" description="Disordered" evidence="5">
    <location>
        <begin position="279"/>
        <end position="299"/>
    </location>
</feature>
<sequence>MVTSKSGYFEGSAMLQTKEATFQLLDLARAGDCINDDSLEPDDGTEQRPSGFSCQRLCDGARDRCCSPRRWKNRLPILKWLPHYSLLDLHGDFVAGMTVALTVIPQGLALAVLANLPPQYGLYTAFMGSFIYTIFGSCKDLTIGPTAIMSIMTGEYTHVGGPTFAIILTFLAGVIQILMGLLNLGFIVEFISGPVISGFTSAAAITIASTQLKALFGMKFEAEEFLDTMYQFFTHLYTVKLADSLLGVTCVVLLLVIRSLQGCKVQPRFEAPPRARRSLKESGGHLRQHATPLPSWSVL</sequence>
<dbReference type="GO" id="GO:0055085">
    <property type="term" value="P:transmembrane transport"/>
    <property type="evidence" value="ECO:0007669"/>
    <property type="project" value="InterPro"/>
</dbReference>
<organism evidence="8">
    <name type="scientific">Amblyomma parvum</name>
    <name type="common">South American tick</name>
    <dbReference type="NCBI Taxonomy" id="251391"/>
    <lineage>
        <taxon>Eukaryota</taxon>
        <taxon>Metazoa</taxon>
        <taxon>Ecdysozoa</taxon>
        <taxon>Arthropoda</taxon>
        <taxon>Chelicerata</taxon>
        <taxon>Arachnida</taxon>
        <taxon>Acari</taxon>
        <taxon>Parasitiformes</taxon>
        <taxon>Ixodida</taxon>
        <taxon>Ixodoidea</taxon>
        <taxon>Ixodidae</taxon>
        <taxon>Amblyomminae</taxon>
        <taxon>Amblyomma</taxon>
    </lineage>
</organism>
<evidence type="ECO:0000256" key="5">
    <source>
        <dbReference type="SAM" id="MobiDB-lite"/>
    </source>
</evidence>
<comment type="subcellular location">
    <subcellularLocation>
        <location evidence="1">Membrane</location>
        <topology evidence="1">Multi-pass membrane protein</topology>
    </subcellularLocation>
</comment>
<name>A0A023FSQ0_AMBPA</name>
<evidence type="ECO:0000256" key="1">
    <source>
        <dbReference type="ARBA" id="ARBA00004141"/>
    </source>
</evidence>
<keyword evidence="3 6" id="KW-1133">Transmembrane helix</keyword>
<dbReference type="AlphaFoldDB" id="A0A023FSQ0"/>
<evidence type="ECO:0000313" key="8">
    <source>
        <dbReference type="EMBL" id="JAC24881.1"/>
    </source>
</evidence>
<dbReference type="GO" id="GO:0016020">
    <property type="term" value="C:membrane"/>
    <property type="evidence" value="ECO:0007669"/>
    <property type="project" value="UniProtKB-SubCell"/>
</dbReference>
<dbReference type="InterPro" id="IPR011547">
    <property type="entry name" value="SLC26A/SulP_dom"/>
</dbReference>
<dbReference type="EMBL" id="GBBL01002439">
    <property type="protein sequence ID" value="JAC24881.1"/>
    <property type="molecule type" value="mRNA"/>
</dbReference>
<evidence type="ECO:0000256" key="3">
    <source>
        <dbReference type="ARBA" id="ARBA00022989"/>
    </source>
</evidence>
<dbReference type="PANTHER" id="PTHR11814">
    <property type="entry name" value="SULFATE TRANSPORTER"/>
    <property type="match status" value="1"/>
</dbReference>
<evidence type="ECO:0000256" key="6">
    <source>
        <dbReference type="SAM" id="Phobius"/>
    </source>
</evidence>
<feature type="transmembrane region" description="Helical" evidence="6">
    <location>
        <begin position="237"/>
        <end position="257"/>
    </location>
</feature>
<accession>A0A023FSQ0</accession>
<feature type="transmembrane region" description="Helical" evidence="6">
    <location>
        <begin position="194"/>
        <end position="216"/>
    </location>
</feature>
<evidence type="ECO:0000259" key="7">
    <source>
        <dbReference type="Pfam" id="PF00916"/>
    </source>
</evidence>
<protein>
    <submittedName>
        <fullName evidence="8">Putative sulfate/bicarbonate/oxalate exchanger sat-1</fullName>
    </submittedName>
</protein>
<feature type="transmembrane region" description="Helical" evidence="6">
    <location>
        <begin position="120"/>
        <end position="138"/>
    </location>
</feature>
<proteinExistence type="evidence at transcript level"/>
<feature type="domain" description="SLC26A/SulP transporter" evidence="7">
    <location>
        <begin position="89"/>
        <end position="260"/>
    </location>
</feature>
<dbReference type="InterPro" id="IPR001902">
    <property type="entry name" value="SLC26A/SulP_fam"/>
</dbReference>
<feature type="transmembrane region" description="Helical" evidence="6">
    <location>
        <begin position="159"/>
        <end position="182"/>
    </location>
</feature>